<sequence length="71" mass="8057">MERRCATAISLSLLHNNHHRKPSAIAIGTLGEKFVLKSSSSQPSNLVHSLSYQHPLYYHWQAPFLNPQMES</sequence>
<proteinExistence type="predicted"/>
<reference evidence="1 2" key="1">
    <citation type="journal article" date="2023" name="G3 (Bethesda)">
        <title>A haplotype-resolved chromosome-scale genome for Quercus rubra L. provides insights into the genetics of adaptive traits for red oak species.</title>
        <authorList>
            <person name="Kapoor B."/>
            <person name="Jenkins J."/>
            <person name="Schmutz J."/>
            <person name="Zhebentyayeva T."/>
            <person name="Kuelheim C."/>
            <person name="Coggeshall M."/>
            <person name="Heim C."/>
            <person name="Lasky J.R."/>
            <person name="Leites L."/>
            <person name="Islam-Faridi N."/>
            <person name="Romero-Severson J."/>
            <person name="DeLeo V.L."/>
            <person name="Lucas S.M."/>
            <person name="Lazic D."/>
            <person name="Gailing O."/>
            <person name="Carlson J."/>
            <person name="Staton M."/>
        </authorList>
    </citation>
    <scope>NUCLEOTIDE SEQUENCE [LARGE SCALE GENOMIC DNA]</scope>
    <source>
        <strain evidence="1">Pseudo-F2</strain>
    </source>
</reference>
<comment type="caution">
    <text evidence="1">The sequence shown here is derived from an EMBL/GenBank/DDBJ whole genome shotgun (WGS) entry which is preliminary data.</text>
</comment>
<evidence type="ECO:0000313" key="1">
    <source>
        <dbReference type="EMBL" id="KAK4562671.1"/>
    </source>
</evidence>
<dbReference type="AlphaFoldDB" id="A0AAN7IAA3"/>
<protein>
    <submittedName>
        <fullName evidence="1">Uncharacterized protein</fullName>
    </submittedName>
</protein>
<accession>A0AAN7IAA3</accession>
<organism evidence="1 2">
    <name type="scientific">Quercus rubra</name>
    <name type="common">Northern red oak</name>
    <name type="synonym">Quercus borealis</name>
    <dbReference type="NCBI Taxonomy" id="3512"/>
    <lineage>
        <taxon>Eukaryota</taxon>
        <taxon>Viridiplantae</taxon>
        <taxon>Streptophyta</taxon>
        <taxon>Embryophyta</taxon>
        <taxon>Tracheophyta</taxon>
        <taxon>Spermatophyta</taxon>
        <taxon>Magnoliopsida</taxon>
        <taxon>eudicotyledons</taxon>
        <taxon>Gunneridae</taxon>
        <taxon>Pentapetalae</taxon>
        <taxon>rosids</taxon>
        <taxon>fabids</taxon>
        <taxon>Fagales</taxon>
        <taxon>Fagaceae</taxon>
        <taxon>Quercus</taxon>
    </lineage>
</organism>
<dbReference type="EMBL" id="JAXUIC010000011">
    <property type="protein sequence ID" value="KAK4562671.1"/>
    <property type="molecule type" value="Genomic_DNA"/>
</dbReference>
<evidence type="ECO:0000313" key="2">
    <source>
        <dbReference type="Proteomes" id="UP001324115"/>
    </source>
</evidence>
<keyword evidence="2" id="KW-1185">Reference proteome</keyword>
<name>A0AAN7IAA3_QUERU</name>
<dbReference type="Proteomes" id="UP001324115">
    <property type="component" value="Unassembled WGS sequence"/>
</dbReference>
<gene>
    <name evidence="1" type="ORF">RGQ29_005246</name>
</gene>